<keyword evidence="9 16" id="KW-1133">Transmembrane helix</keyword>
<reference evidence="18 19" key="1">
    <citation type="submission" date="2024-06" db="EMBL/GenBank/DDBJ databases">
        <title>The Natural Products Discovery Center: Release of the First 8490 Sequenced Strains for Exploring Actinobacteria Biosynthetic Diversity.</title>
        <authorList>
            <person name="Kalkreuter E."/>
            <person name="Kautsar S.A."/>
            <person name="Yang D."/>
            <person name="Bader C.D."/>
            <person name="Teijaro C.N."/>
            <person name="Fluegel L."/>
            <person name="Davis C.M."/>
            <person name="Simpson J.R."/>
            <person name="Lauterbach L."/>
            <person name="Steele A.D."/>
            <person name="Gui C."/>
            <person name="Meng S."/>
            <person name="Li G."/>
            <person name="Viehrig K."/>
            <person name="Ye F."/>
            <person name="Su P."/>
            <person name="Kiefer A.F."/>
            <person name="Nichols A."/>
            <person name="Cepeda A.J."/>
            <person name="Yan W."/>
            <person name="Fan B."/>
            <person name="Jiang Y."/>
            <person name="Adhikari A."/>
            <person name="Zheng C.-J."/>
            <person name="Schuster L."/>
            <person name="Cowan T.M."/>
            <person name="Smanski M.J."/>
            <person name="Chevrette M.G."/>
            <person name="De Carvalho L.P.S."/>
            <person name="Shen B."/>
        </authorList>
    </citation>
    <scope>NUCLEOTIDE SEQUENCE [LARGE SCALE GENOMIC DNA]</scope>
    <source>
        <strain evidence="18 19">NPDC006286</strain>
    </source>
</reference>
<keyword evidence="10" id="KW-0238">DNA-binding</keyword>
<keyword evidence="7" id="KW-0159">Chromosome partition</keyword>
<name>A0ABV2VRY4_9ACTN</name>
<organism evidence="18 19">
    <name type="scientific">Micromonospora fulviviridis</name>
    <dbReference type="NCBI Taxonomy" id="47860"/>
    <lineage>
        <taxon>Bacteria</taxon>
        <taxon>Bacillati</taxon>
        <taxon>Actinomycetota</taxon>
        <taxon>Actinomycetes</taxon>
        <taxon>Micromonosporales</taxon>
        <taxon>Micromonosporaceae</taxon>
        <taxon>Micromonospora</taxon>
    </lineage>
</organism>
<keyword evidence="8 14" id="KW-0067">ATP-binding</keyword>
<feature type="compositionally biased region" description="Low complexity" evidence="15">
    <location>
        <begin position="1"/>
        <end position="11"/>
    </location>
</feature>
<evidence type="ECO:0000256" key="15">
    <source>
        <dbReference type="SAM" id="MobiDB-lite"/>
    </source>
</evidence>
<dbReference type="InterPro" id="IPR027417">
    <property type="entry name" value="P-loop_NTPase"/>
</dbReference>
<comment type="subcellular location">
    <subcellularLocation>
        <location evidence="1">Cell membrane</location>
        <topology evidence="1">Multi-pass membrane protein</topology>
    </subcellularLocation>
</comment>
<keyword evidence="5 16" id="KW-0812">Transmembrane</keyword>
<evidence type="ECO:0000256" key="5">
    <source>
        <dbReference type="ARBA" id="ARBA00022692"/>
    </source>
</evidence>
<dbReference type="Pfam" id="PF09397">
    <property type="entry name" value="FtsK_gamma"/>
    <property type="match status" value="1"/>
</dbReference>
<keyword evidence="3" id="KW-1003">Cell membrane</keyword>
<evidence type="ECO:0000256" key="12">
    <source>
        <dbReference type="ARBA" id="ARBA00023306"/>
    </source>
</evidence>
<evidence type="ECO:0000256" key="13">
    <source>
        <dbReference type="ARBA" id="ARBA00024986"/>
    </source>
</evidence>
<evidence type="ECO:0000313" key="19">
    <source>
        <dbReference type="Proteomes" id="UP001550348"/>
    </source>
</evidence>
<dbReference type="EMBL" id="JBEXRX010000114">
    <property type="protein sequence ID" value="MEU0155551.1"/>
    <property type="molecule type" value="Genomic_DNA"/>
</dbReference>
<dbReference type="InterPro" id="IPR050206">
    <property type="entry name" value="FtsK/SpoIIIE/SftA"/>
</dbReference>
<keyword evidence="11 16" id="KW-0472">Membrane</keyword>
<dbReference type="InterPro" id="IPR036390">
    <property type="entry name" value="WH_DNA-bd_sf"/>
</dbReference>
<feature type="compositionally biased region" description="Low complexity" evidence="15">
    <location>
        <begin position="262"/>
        <end position="297"/>
    </location>
</feature>
<evidence type="ECO:0000256" key="8">
    <source>
        <dbReference type="ARBA" id="ARBA00022840"/>
    </source>
</evidence>
<dbReference type="PANTHER" id="PTHR22683:SF41">
    <property type="entry name" value="DNA TRANSLOCASE FTSK"/>
    <property type="match status" value="1"/>
</dbReference>
<dbReference type="Proteomes" id="UP001550348">
    <property type="component" value="Unassembled WGS sequence"/>
</dbReference>
<feature type="binding site" evidence="14">
    <location>
        <begin position="450"/>
        <end position="457"/>
    </location>
    <ligand>
        <name>ATP</name>
        <dbReference type="ChEBI" id="CHEBI:30616"/>
    </ligand>
</feature>
<gene>
    <name evidence="18" type="ORF">ABZ071_27330</name>
</gene>
<evidence type="ECO:0000259" key="17">
    <source>
        <dbReference type="PROSITE" id="PS50901"/>
    </source>
</evidence>
<feature type="domain" description="FtsK" evidence="17">
    <location>
        <begin position="433"/>
        <end position="633"/>
    </location>
</feature>
<keyword evidence="12" id="KW-0131">Cell cycle</keyword>
<evidence type="ECO:0000256" key="11">
    <source>
        <dbReference type="ARBA" id="ARBA00023136"/>
    </source>
</evidence>
<keyword evidence="4" id="KW-0132">Cell division</keyword>
<dbReference type="InterPro" id="IPR025199">
    <property type="entry name" value="FtsK_4TM"/>
</dbReference>
<dbReference type="SMART" id="SM00843">
    <property type="entry name" value="Ftsk_gamma"/>
    <property type="match status" value="1"/>
</dbReference>
<dbReference type="PROSITE" id="PS50901">
    <property type="entry name" value="FTSK"/>
    <property type="match status" value="1"/>
</dbReference>
<comment type="caution">
    <text evidence="18">The sequence shown here is derived from an EMBL/GenBank/DDBJ whole genome shotgun (WGS) entry which is preliminary data.</text>
</comment>
<dbReference type="InterPro" id="IPR036388">
    <property type="entry name" value="WH-like_DNA-bd_sf"/>
</dbReference>
<dbReference type="Pfam" id="PF01580">
    <property type="entry name" value="FtsK_SpoIIIE"/>
    <property type="match status" value="1"/>
</dbReference>
<evidence type="ECO:0000256" key="3">
    <source>
        <dbReference type="ARBA" id="ARBA00022475"/>
    </source>
</evidence>
<dbReference type="Gene3D" id="3.30.980.40">
    <property type="match status" value="1"/>
</dbReference>
<dbReference type="InterPro" id="IPR018541">
    <property type="entry name" value="Ftsk_gamma"/>
</dbReference>
<protein>
    <submittedName>
        <fullName evidence="18">DNA translocase FtsK</fullName>
    </submittedName>
</protein>
<dbReference type="InterPro" id="IPR041027">
    <property type="entry name" value="FtsK_alpha"/>
</dbReference>
<dbReference type="PANTHER" id="PTHR22683">
    <property type="entry name" value="SPORULATION PROTEIN RELATED"/>
    <property type="match status" value="1"/>
</dbReference>
<dbReference type="Pfam" id="PF17854">
    <property type="entry name" value="FtsK_alpha"/>
    <property type="match status" value="1"/>
</dbReference>
<dbReference type="SUPFAM" id="SSF52540">
    <property type="entry name" value="P-loop containing nucleoside triphosphate hydrolases"/>
    <property type="match status" value="1"/>
</dbReference>
<feature type="transmembrane region" description="Helical" evidence="16">
    <location>
        <begin position="181"/>
        <end position="206"/>
    </location>
</feature>
<feature type="region of interest" description="Disordered" evidence="15">
    <location>
        <begin position="1"/>
        <end position="29"/>
    </location>
</feature>
<accession>A0ABV2VRY4</accession>
<dbReference type="RefSeq" id="WP_355667136.1">
    <property type="nucleotide sequence ID" value="NZ_JBEXRX010000114.1"/>
</dbReference>
<evidence type="ECO:0000256" key="14">
    <source>
        <dbReference type="PROSITE-ProRule" id="PRU00289"/>
    </source>
</evidence>
<feature type="compositionally biased region" description="Basic residues" evidence="15">
    <location>
        <begin position="12"/>
        <end position="28"/>
    </location>
</feature>
<dbReference type="InterPro" id="IPR002543">
    <property type="entry name" value="FtsK_dom"/>
</dbReference>
<dbReference type="Pfam" id="PF13491">
    <property type="entry name" value="FtsK_4TM"/>
    <property type="match status" value="1"/>
</dbReference>
<dbReference type="SUPFAM" id="SSF46785">
    <property type="entry name" value="Winged helix' DNA-binding domain"/>
    <property type="match status" value="1"/>
</dbReference>
<feature type="region of interest" description="Disordered" evidence="15">
    <location>
        <begin position="262"/>
        <end position="299"/>
    </location>
</feature>
<dbReference type="Gene3D" id="3.40.50.300">
    <property type="entry name" value="P-loop containing nucleotide triphosphate hydrolases"/>
    <property type="match status" value="1"/>
</dbReference>
<evidence type="ECO:0000256" key="4">
    <source>
        <dbReference type="ARBA" id="ARBA00022618"/>
    </source>
</evidence>
<evidence type="ECO:0000256" key="16">
    <source>
        <dbReference type="SAM" id="Phobius"/>
    </source>
</evidence>
<feature type="transmembrane region" description="Helical" evidence="16">
    <location>
        <begin position="69"/>
        <end position="87"/>
    </location>
</feature>
<evidence type="ECO:0000256" key="1">
    <source>
        <dbReference type="ARBA" id="ARBA00004651"/>
    </source>
</evidence>
<feature type="region of interest" description="Disordered" evidence="15">
    <location>
        <begin position="790"/>
        <end position="809"/>
    </location>
</feature>
<evidence type="ECO:0000256" key="2">
    <source>
        <dbReference type="ARBA" id="ARBA00006474"/>
    </source>
</evidence>
<proteinExistence type="inferred from homology"/>
<comment type="similarity">
    <text evidence="2">Belongs to the FtsK/SpoIIIE/SftA family.</text>
</comment>
<evidence type="ECO:0000256" key="7">
    <source>
        <dbReference type="ARBA" id="ARBA00022829"/>
    </source>
</evidence>
<keyword evidence="6 14" id="KW-0547">Nucleotide-binding</keyword>
<comment type="function">
    <text evidence="13">Essential cell division protein that coordinates cell division and chromosome segregation. The N-terminus is involved in assembly of the cell-division machinery. The C-terminus functions as a DNA motor that moves dsDNA in an ATP-dependent manner towards the dif recombination site, which is located within the replication terminus region. Required for activation of the Xer recombinase, allowing activation of chromosome unlinking by recombination.</text>
</comment>
<dbReference type="Gene3D" id="1.10.10.10">
    <property type="entry name" value="Winged helix-like DNA-binding domain superfamily/Winged helix DNA-binding domain"/>
    <property type="match status" value="1"/>
</dbReference>
<evidence type="ECO:0000313" key="18">
    <source>
        <dbReference type="EMBL" id="MEU0155551.1"/>
    </source>
</evidence>
<keyword evidence="19" id="KW-1185">Reference proteome</keyword>
<sequence length="809" mass="84184">MTTTRAGARRTTSTRRPARRPARRKKTNVMKTTGKVTAISWMGVAGGAGWLVRRAAEPTVDAPFGYRDGTGLALTLTSAGLGIGAWWRPGGWAGALPGGLADLCALFVGQVTWTMPALLAAGAVLAFRHPRGTRVRRSIGGGLLTAAGVTGLVDLAVAARVPHAGLGEAGGLLGRLAGRALAAGITGWAAVPLLLAATAAGLLLATGTTRDSLRARLTGLSPAGTRRPAAVTAVAPAPVWSDDVAKVDPDDEVVLGEVVDQSSPAPAPAAHAVQPVSPAAPAAPATSTARPAEAPAAGSRYHLPPLTLLAAGARPKAQDAATAAHAQALQGVLTDFKLDARVSDHRRGPAVTRHEITIGPGVKVEKVLGLAKNFGYAVRTENIRMLATIPGKSAIGVEVPNEHREIVTLGDVIRGAARDQHRLLVGLGKDIDGAAVTTNLAAMPHLLLGGATGAGKSGCLNTLLVSILTRATPDEVRLLLIDPKRVELTAYDGIPHLVTPIITNARKAADALEWVVREMDMRYDDMAAHGCRHVDEFNRKVRAGQITAPAGSERTLEPYPYLVVVVDELADLMMVAPRDVEDSIVRITQLARAAGIHLVLATQRPSVDVVTGLIKANVPSRLAFATSSLTDSRVILDQPGAEKLLGQGDGLFLPMGASAPVRIQGAWVSEAEVTAVVEHWRRQAGPAYDPTVAAAPTADTTATAGAVDASGLDDADRDLLVQAAELIVTSQFGSTSMIQRKLRVGFAKAGRLMDALHQMRVVGPAEGSKAREVLLRPDELPDLLATLTGQHADTDGPATNVVPFPRTSR</sequence>
<evidence type="ECO:0000256" key="6">
    <source>
        <dbReference type="ARBA" id="ARBA00022741"/>
    </source>
</evidence>
<feature type="transmembrane region" description="Helical" evidence="16">
    <location>
        <begin position="107"/>
        <end position="127"/>
    </location>
</feature>
<evidence type="ECO:0000256" key="10">
    <source>
        <dbReference type="ARBA" id="ARBA00023125"/>
    </source>
</evidence>
<evidence type="ECO:0000256" key="9">
    <source>
        <dbReference type="ARBA" id="ARBA00022989"/>
    </source>
</evidence>